<evidence type="ECO:0000313" key="2">
    <source>
        <dbReference type="EMBL" id="KAE8149806.1"/>
    </source>
</evidence>
<protein>
    <recommendedName>
        <fullName evidence="4">Secreted protein</fullName>
    </recommendedName>
</protein>
<keyword evidence="1" id="KW-0732">Signal</keyword>
<dbReference type="AlphaFoldDB" id="A0A5N6TTW0"/>
<evidence type="ECO:0008006" key="4">
    <source>
        <dbReference type="Google" id="ProtNLM"/>
    </source>
</evidence>
<proteinExistence type="predicted"/>
<name>A0A5N6TTW0_ASPAV</name>
<sequence length="380" mass="42306">MVYLRHWLAGGALLLPLVVAVDPRLCQTGNEKLPESQFTLKEVEDSFLPELSEIFVQTNSNVSVADVLDSANRALVQKSPPLGNGHPVESWAWNSGDEATSKWYPQGVTSSGDALAAGKWDGREAWIVTWYQKTGGKNVRLSFVDRDTHQYRHVLLVEPSAPDDFKPVGIHAGGIMWYGSALYVVDTHGGLRVFDLNHIWKVADGDQVGKKSGGGYSAANYRYVIPQIRKYDWKALQPDSTFSFSWVSLDRSDSPDTLLVGEYTKDDTNTPIRLVKYALDYQTRKLRTTNGVATATFAHCVDILRMQGGYSLGNKFYLGRSNGESKGSDLFVWSPGSSATARSQWLMAGSEDFSFNPSRGEWYTITEHPGKRYIVAYKKL</sequence>
<gene>
    <name evidence="2" type="ORF">BDV25DRAFT_122143</name>
</gene>
<evidence type="ECO:0000256" key="1">
    <source>
        <dbReference type="SAM" id="SignalP"/>
    </source>
</evidence>
<evidence type="ECO:0000313" key="3">
    <source>
        <dbReference type="Proteomes" id="UP000325780"/>
    </source>
</evidence>
<dbReference type="Proteomes" id="UP000325780">
    <property type="component" value="Unassembled WGS sequence"/>
</dbReference>
<reference evidence="2 3" key="1">
    <citation type="submission" date="2019-04" db="EMBL/GenBank/DDBJ databases">
        <title>Friends and foes A comparative genomics study of 23 Aspergillus species from section Flavi.</title>
        <authorList>
            <consortium name="DOE Joint Genome Institute"/>
            <person name="Kjaerbolling I."/>
            <person name="Vesth T."/>
            <person name="Frisvad J.C."/>
            <person name="Nybo J.L."/>
            <person name="Theobald S."/>
            <person name="Kildgaard S."/>
            <person name="Isbrandt T."/>
            <person name="Kuo A."/>
            <person name="Sato A."/>
            <person name="Lyhne E.K."/>
            <person name="Kogle M.E."/>
            <person name="Wiebenga A."/>
            <person name="Kun R.S."/>
            <person name="Lubbers R.J."/>
            <person name="Makela M.R."/>
            <person name="Barry K."/>
            <person name="Chovatia M."/>
            <person name="Clum A."/>
            <person name="Daum C."/>
            <person name="Haridas S."/>
            <person name="He G."/>
            <person name="LaButti K."/>
            <person name="Lipzen A."/>
            <person name="Mondo S."/>
            <person name="Riley R."/>
            <person name="Salamov A."/>
            <person name="Simmons B.A."/>
            <person name="Magnuson J.K."/>
            <person name="Henrissat B."/>
            <person name="Mortensen U.H."/>
            <person name="Larsen T.O."/>
            <person name="Devries R.P."/>
            <person name="Grigoriev I.V."/>
            <person name="Machida M."/>
            <person name="Baker S.E."/>
            <person name="Andersen M.R."/>
        </authorList>
    </citation>
    <scope>NUCLEOTIDE SEQUENCE [LARGE SCALE GENOMIC DNA]</scope>
    <source>
        <strain evidence="2 3">IBT 18842</strain>
    </source>
</reference>
<keyword evidence="3" id="KW-1185">Reference proteome</keyword>
<organism evidence="2 3">
    <name type="scientific">Aspergillus avenaceus</name>
    <dbReference type="NCBI Taxonomy" id="36643"/>
    <lineage>
        <taxon>Eukaryota</taxon>
        <taxon>Fungi</taxon>
        <taxon>Dikarya</taxon>
        <taxon>Ascomycota</taxon>
        <taxon>Pezizomycotina</taxon>
        <taxon>Eurotiomycetes</taxon>
        <taxon>Eurotiomycetidae</taxon>
        <taxon>Eurotiales</taxon>
        <taxon>Aspergillaceae</taxon>
        <taxon>Aspergillus</taxon>
        <taxon>Aspergillus subgen. Circumdati</taxon>
    </lineage>
</organism>
<dbReference type="OrthoDB" id="9983241at2759"/>
<accession>A0A5N6TTW0</accession>
<feature type="chain" id="PRO_5024869923" description="Secreted protein" evidence="1">
    <location>
        <begin position="21"/>
        <end position="380"/>
    </location>
</feature>
<feature type="signal peptide" evidence="1">
    <location>
        <begin position="1"/>
        <end position="20"/>
    </location>
</feature>
<dbReference type="EMBL" id="ML742112">
    <property type="protein sequence ID" value="KAE8149806.1"/>
    <property type="molecule type" value="Genomic_DNA"/>
</dbReference>